<feature type="region of interest" description="Disordered" evidence="1">
    <location>
        <begin position="15"/>
        <end position="35"/>
    </location>
</feature>
<organism evidence="2 3">
    <name type="scientific">Amphibalanus amphitrite</name>
    <name type="common">Striped barnacle</name>
    <name type="synonym">Balanus amphitrite</name>
    <dbReference type="NCBI Taxonomy" id="1232801"/>
    <lineage>
        <taxon>Eukaryota</taxon>
        <taxon>Metazoa</taxon>
        <taxon>Ecdysozoa</taxon>
        <taxon>Arthropoda</taxon>
        <taxon>Crustacea</taxon>
        <taxon>Multicrustacea</taxon>
        <taxon>Cirripedia</taxon>
        <taxon>Thoracica</taxon>
        <taxon>Thoracicalcarea</taxon>
        <taxon>Balanomorpha</taxon>
        <taxon>Balanoidea</taxon>
        <taxon>Balanidae</taxon>
        <taxon>Amphibalaninae</taxon>
        <taxon>Amphibalanus</taxon>
    </lineage>
</organism>
<comment type="caution">
    <text evidence="2">The sequence shown here is derived from an EMBL/GenBank/DDBJ whole genome shotgun (WGS) entry which is preliminary data.</text>
</comment>
<dbReference type="AlphaFoldDB" id="A0A6A4WIR9"/>
<evidence type="ECO:0000313" key="3">
    <source>
        <dbReference type="Proteomes" id="UP000440578"/>
    </source>
</evidence>
<dbReference type="Proteomes" id="UP000440578">
    <property type="component" value="Unassembled WGS sequence"/>
</dbReference>
<accession>A0A6A4WIR9</accession>
<feature type="compositionally biased region" description="Basic and acidic residues" evidence="1">
    <location>
        <begin position="172"/>
        <end position="183"/>
    </location>
</feature>
<proteinExistence type="predicted"/>
<feature type="compositionally biased region" description="Low complexity" evidence="1">
    <location>
        <begin position="120"/>
        <end position="138"/>
    </location>
</feature>
<dbReference type="EMBL" id="VIIS01000705">
    <property type="protein sequence ID" value="KAF0305983.1"/>
    <property type="molecule type" value="Genomic_DNA"/>
</dbReference>
<feature type="compositionally biased region" description="Low complexity" evidence="1">
    <location>
        <begin position="185"/>
        <end position="195"/>
    </location>
</feature>
<evidence type="ECO:0000256" key="1">
    <source>
        <dbReference type="SAM" id="MobiDB-lite"/>
    </source>
</evidence>
<protein>
    <submittedName>
        <fullName evidence="2">Uncharacterized protein</fullName>
    </submittedName>
</protein>
<reference evidence="2 3" key="1">
    <citation type="submission" date="2019-07" db="EMBL/GenBank/DDBJ databases">
        <title>Draft genome assembly of a fouling barnacle, Amphibalanus amphitrite (Darwin, 1854): The first reference genome for Thecostraca.</title>
        <authorList>
            <person name="Kim W."/>
        </authorList>
    </citation>
    <scope>NUCLEOTIDE SEQUENCE [LARGE SCALE GENOMIC DNA]</scope>
    <source>
        <strain evidence="2">SNU_AA5</strain>
        <tissue evidence="2">Soma without cirri and trophi</tissue>
    </source>
</reference>
<evidence type="ECO:0000313" key="2">
    <source>
        <dbReference type="EMBL" id="KAF0305983.1"/>
    </source>
</evidence>
<feature type="region of interest" description="Disordered" evidence="1">
    <location>
        <begin position="48"/>
        <end position="140"/>
    </location>
</feature>
<gene>
    <name evidence="2" type="ORF">FJT64_022463</name>
</gene>
<name>A0A6A4WIR9_AMPAM</name>
<feature type="region of interest" description="Disordered" evidence="1">
    <location>
        <begin position="169"/>
        <end position="209"/>
    </location>
</feature>
<sequence length="257" mass="27142">MYVLTPKAFHIWRGDYQRPNRSTTGPPGAPQACQGTTNLAMAPQTCQGLHKPVRGTSGLSGPRGTTVLPGTPQASQRVSKLSRRAGRSGRQPPTSAPEPPDLDTSDDFTPSLSFARSRTRSTLSQSSCAAEPSSSQSQRLSGEIMAVAVSFCGVLDTVAQRAAGELFPPASDVRKTGSDRQAGERAAAGLPATRTAPPPTTRRTRTGQQVGVGGEKELVSRGRYSPMCAAVGGRSAKFRGDRKWLVILSIRQIEKGA</sequence>
<keyword evidence="3" id="KW-1185">Reference proteome</keyword>